<feature type="non-terminal residue" evidence="1">
    <location>
        <position position="1"/>
    </location>
</feature>
<evidence type="ECO:0008006" key="3">
    <source>
        <dbReference type="Google" id="ProtNLM"/>
    </source>
</evidence>
<proteinExistence type="predicted"/>
<name>A0A6M2BX20_9GAMM</name>
<dbReference type="AlphaFoldDB" id="A0A6M2BX20"/>
<comment type="caution">
    <text evidence="1">The sequence shown here is derived from an EMBL/GenBank/DDBJ whole genome shotgun (WGS) entry which is preliminary data.</text>
</comment>
<dbReference type="Proteomes" id="UP000472676">
    <property type="component" value="Unassembled WGS sequence"/>
</dbReference>
<protein>
    <recommendedName>
        <fullName evidence="3">Tetratricopeptide repeat protein</fullName>
    </recommendedName>
</protein>
<sequence>AAKGIALMQQGIAKGGLKNPDVARLHLGYAQLLAGKKADAVRTLSSVRGKDGSASLARLWLIKSRH</sequence>
<organism evidence="1 2">
    <name type="scientific">Solimonas terrae</name>
    <dbReference type="NCBI Taxonomy" id="1396819"/>
    <lineage>
        <taxon>Bacteria</taxon>
        <taxon>Pseudomonadati</taxon>
        <taxon>Pseudomonadota</taxon>
        <taxon>Gammaproteobacteria</taxon>
        <taxon>Nevskiales</taxon>
        <taxon>Nevskiaceae</taxon>
        <taxon>Solimonas</taxon>
    </lineage>
</organism>
<gene>
    <name evidence="1" type="ORF">G7Y85_19920</name>
</gene>
<accession>A0A6M2BX20</accession>
<evidence type="ECO:0000313" key="2">
    <source>
        <dbReference type="Proteomes" id="UP000472676"/>
    </source>
</evidence>
<evidence type="ECO:0000313" key="1">
    <source>
        <dbReference type="EMBL" id="NGY07048.1"/>
    </source>
</evidence>
<reference evidence="1 2" key="1">
    <citation type="journal article" date="2014" name="Int. J. Syst. Evol. Microbiol.">
        <title>Solimonas terrae sp. nov., isolated from soil.</title>
        <authorList>
            <person name="Kim S.J."/>
            <person name="Moon J.Y."/>
            <person name="Weon H.Y."/>
            <person name="Ahn J.H."/>
            <person name="Chen W.M."/>
            <person name="Kwon S.W."/>
        </authorList>
    </citation>
    <scope>NUCLEOTIDE SEQUENCE [LARGE SCALE GENOMIC DNA]</scope>
    <source>
        <strain evidence="1 2">KIS83-12</strain>
    </source>
</reference>
<keyword evidence="2" id="KW-1185">Reference proteome</keyword>
<dbReference type="EMBL" id="JAAMOW010000015">
    <property type="protein sequence ID" value="NGY07048.1"/>
    <property type="molecule type" value="Genomic_DNA"/>
</dbReference>